<dbReference type="GO" id="GO:0005829">
    <property type="term" value="C:cytosol"/>
    <property type="evidence" value="ECO:0007669"/>
    <property type="project" value="TreeGrafter"/>
</dbReference>
<dbReference type="PANTHER" id="PTHR31689">
    <property type="entry name" value="DIAMINOPIMELATE EPIMERASE, CHLOROPLASTIC"/>
    <property type="match status" value="1"/>
</dbReference>
<evidence type="ECO:0000256" key="1">
    <source>
        <dbReference type="ARBA" id="ARBA00010219"/>
    </source>
</evidence>
<reference evidence="3 4" key="1">
    <citation type="journal article" date="2015" name="Microbes Environ.">
        <title>Distribution and evolution of nitrogen fixation genes in the phylum bacteroidetes.</title>
        <authorList>
            <person name="Inoue J."/>
            <person name="Oshima K."/>
            <person name="Suda W."/>
            <person name="Sakamoto M."/>
            <person name="Iino T."/>
            <person name="Noda S."/>
            <person name="Hongoh Y."/>
            <person name="Hattori M."/>
            <person name="Ohkuma M."/>
        </authorList>
    </citation>
    <scope>NUCLEOTIDE SEQUENCE [LARGE SCALE GENOMIC DNA]</scope>
    <source>
        <strain evidence="3">JCM 15548</strain>
    </source>
</reference>
<dbReference type="Pfam" id="PF01678">
    <property type="entry name" value="DAP_epimerase"/>
    <property type="match status" value="1"/>
</dbReference>
<dbReference type="STRING" id="1236989.JCM15548_12797"/>
<dbReference type="Proteomes" id="UP000032900">
    <property type="component" value="Unassembled WGS sequence"/>
</dbReference>
<sequence>MFGEGGCNVNFVTSQSEGDISVRTYERGVEDETWSCGTGCVASVLTDYYKNRQIRNYQVNVRGGQLKVEFTPLGDQGYKDIWLEGPATFVFKGEITRGEGLELMK</sequence>
<organism evidence="3 4">
    <name type="scientific">Geofilum rubicundum JCM 15548</name>
    <dbReference type="NCBI Taxonomy" id="1236989"/>
    <lineage>
        <taxon>Bacteria</taxon>
        <taxon>Pseudomonadati</taxon>
        <taxon>Bacteroidota</taxon>
        <taxon>Bacteroidia</taxon>
        <taxon>Marinilabiliales</taxon>
        <taxon>Marinilabiliaceae</taxon>
        <taxon>Geofilum</taxon>
    </lineage>
</organism>
<name>A0A0E9LZ00_9BACT</name>
<comment type="caution">
    <text evidence="3">The sequence shown here is derived from an EMBL/GenBank/DDBJ whole genome shotgun (WGS) entry which is preliminary data.</text>
</comment>
<gene>
    <name evidence="3" type="ORF">JCM15548_12797</name>
</gene>
<evidence type="ECO:0000256" key="2">
    <source>
        <dbReference type="ARBA" id="ARBA00023235"/>
    </source>
</evidence>
<dbReference type="GO" id="GO:0009089">
    <property type="term" value="P:lysine biosynthetic process via diaminopimelate"/>
    <property type="evidence" value="ECO:0007669"/>
    <property type="project" value="InterPro"/>
</dbReference>
<dbReference type="AlphaFoldDB" id="A0A0E9LZ00"/>
<dbReference type="SUPFAM" id="SSF54506">
    <property type="entry name" value="Diaminopimelate epimerase-like"/>
    <property type="match status" value="1"/>
</dbReference>
<dbReference type="GO" id="GO:0008837">
    <property type="term" value="F:diaminopimelate epimerase activity"/>
    <property type="evidence" value="ECO:0007669"/>
    <property type="project" value="InterPro"/>
</dbReference>
<evidence type="ECO:0000313" key="3">
    <source>
        <dbReference type="EMBL" id="GAO30518.1"/>
    </source>
</evidence>
<evidence type="ECO:0000313" key="4">
    <source>
        <dbReference type="Proteomes" id="UP000032900"/>
    </source>
</evidence>
<keyword evidence="2" id="KW-0413">Isomerase</keyword>
<dbReference type="PANTHER" id="PTHR31689:SF0">
    <property type="entry name" value="DIAMINOPIMELATE EPIMERASE"/>
    <property type="match status" value="1"/>
</dbReference>
<protein>
    <submittedName>
        <fullName evidence="3">Diaminopimelate epimerase</fullName>
    </submittedName>
</protein>
<comment type="similarity">
    <text evidence="1">Belongs to the diaminopimelate epimerase family.</text>
</comment>
<keyword evidence="4" id="KW-1185">Reference proteome</keyword>
<dbReference type="Gene3D" id="3.10.310.10">
    <property type="entry name" value="Diaminopimelate Epimerase, Chain A, domain 1"/>
    <property type="match status" value="1"/>
</dbReference>
<accession>A0A0E9LZ00</accession>
<dbReference type="EMBL" id="BAZW01000025">
    <property type="protein sequence ID" value="GAO30518.1"/>
    <property type="molecule type" value="Genomic_DNA"/>
</dbReference>
<proteinExistence type="inferred from homology"/>
<dbReference type="InterPro" id="IPR001653">
    <property type="entry name" value="DAP_epimerase_DapF"/>
</dbReference>